<reference evidence="3 4" key="1">
    <citation type="submission" date="2020-07" db="EMBL/GenBank/DDBJ databases">
        <title>Sequencing the genomes of 1000 actinobacteria strains.</title>
        <authorList>
            <person name="Klenk H.-P."/>
        </authorList>
    </citation>
    <scope>NUCLEOTIDE SEQUENCE [LARGE SCALE GENOMIC DNA]</scope>
    <source>
        <strain evidence="3 4">DSM 29531</strain>
    </source>
</reference>
<dbReference type="Proteomes" id="UP000571817">
    <property type="component" value="Unassembled WGS sequence"/>
</dbReference>
<dbReference type="SUPFAM" id="SSF55811">
    <property type="entry name" value="Nudix"/>
    <property type="match status" value="1"/>
</dbReference>
<dbReference type="Pfam" id="PF00293">
    <property type="entry name" value="NUDIX"/>
    <property type="match status" value="1"/>
</dbReference>
<dbReference type="RefSeq" id="WP_179482971.1">
    <property type="nucleotide sequence ID" value="NZ_JACCFW010000001.1"/>
</dbReference>
<evidence type="ECO:0000313" key="3">
    <source>
        <dbReference type="EMBL" id="NYJ75927.1"/>
    </source>
</evidence>
<dbReference type="EMBL" id="JACCFW010000001">
    <property type="protein sequence ID" value="NYJ75927.1"/>
    <property type="molecule type" value="Genomic_DNA"/>
</dbReference>
<evidence type="ECO:0000256" key="1">
    <source>
        <dbReference type="ARBA" id="ARBA00022801"/>
    </source>
</evidence>
<gene>
    <name evidence="3" type="ORF">HNR15_002890</name>
</gene>
<dbReference type="InterPro" id="IPR020084">
    <property type="entry name" value="NUDIX_hydrolase_CS"/>
</dbReference>
<dbReference type="InterPro" id="IPR051325">
    <property type="entry name" value="Nudix_hydrolase_domain"/>
</dbReference>
<dbReference type="GO" id="GO:0006167">
    <property type="term" value="P:AMP biosynthetic process"/>
    <property type="evidence" value="ECO:0007669"/>
    <property type="project" value="TreeGrafter"/>
</dbReference>
<organism evidence="3 4">
    <name type="scientific">Allobranchiibius huperziae</name>
    <dbReference type="NCBI Taxonomy" id="1874116"/>
    <lineage>
        <taxon>Bacteria</taxon>
        <taxon>Bacillati</taxon>
        <taxon>Actinomycetota</taxon>
        <taxon>Actinomycetes</taxon>
        <taxon>Micrococcales</taxon>
        <taxon>Dermacoccaceae</taxon>
        <taxon>Allobranchiibius</taxon>
    </lineage>
</organism>
<dbReference type="PROSITE" id="PS51462">
    <property type="entry name" value="NUDIX"/>
    <property type="match status" value="1"/>
</dbReference>
<dbReference type="Gene3D" id="3.40.50.1240">
    <property type="entry name" value="Phosphoglycerate mutase-like"/>
    <property type="match status" value="1"/>
</dbReference>
<dbReference type="PANTHER" id="PTHR21340">
    <property type="entry name" value="DIADENOSINE 5,5-P1,P4-TETRAPHOSPHATE PYROPHOSPHOHYDROLASE MUTT"/>
    <property type="match status" value="1"/>
</dbReference>
<feature type="domain" description="Nudix hydrolase" evidence="2">
    <location>
        <begin position="6"/>
        <end position="132"/>
    </location>
</feature>
<dbReference type="InterPro" id="IPR029033">
    <property type="entry name" value="His_PPase_superfam"/>
</dbReference>
<evidence type="ECO:0000259" key="2">
    <source>
        <dbReference type="PROSITE" id="PS51462"/>
    </source>
</evidence>
<dbReference type="Gene3D" id="3.90.79.10">
    <property type="entry name" value="Nucleoside Triphosphate Pyrophosphohydrolase"/>
    <property type="match status" value="1"/>
</dbReference>
<dbReference type="InterPro" id="IPR015797">
    <property type="entry name" value="NUDIX_hydrolase-like_dom_sf"/>
</dbReference>
<comment type="caution">
    <text evidence="3">The sequence shown here is derived from an EMBL/GenBank/DDBJ whole genome shotgun (WGS) entry which is preliminary data.</text>
</comment>
<dbReference type="CDD" id="cd03673">
    <property type="entry name" value="NUDIX_Ap6A_hydrolase"/>
    <property type="match status" value="1"/>
</dbReference>
<proteinExistence type="predicted"/>
<dbReference type="PROSITE" id="PS00893">
    <property type="entry name" value="NUDIX_BOX"/>
    <property type="match status" value="1"/>
</dbReference>
<keyword evidence="1 3" id="KW-0378">Hydrolase</keyword>
<dbReference type="SUPFAM" id="SSF53254">
    <property type="entry name" value="Phosphoglycerate mutase-like"/>
    <property type="match status" value="1"/>
</dbReference>
<dbReference type="InterPro" id="IPR013078">
    <property type="entry name" value="His_Pase_superF_clade-1"/>
</dbReference>
<dbReference type="Pfam" id="PF00300">
    <property type="entry name" value="His_Phos_1"/>
    <property type="match status" value="1"/>
</dbReference>
<dbReference type="EC" id="3.6.1.55" evidence="3"/>
<dbReference type="AlphaFoldDB" id="A0A853DGV6"/>
<dbReference type="GO" id="GO:0006754">
    <property type="term" value="P:ATP biosynthetic process"/>
    <property type="evidence" value="ECO:0007669"/>
    <property type="project" value="TreeGrafter"/>
</dbReference>
<dbReference type="GO" id="GO:0004081">
    <property type="term" value="F:bis(5'-nucleosyl)-tetraphosphatase (asymmetrical) activity"/>
    <property type="evidence" value="ECO:0007669"/>
    <property type="project" value="TreeGrafter"/>
</dbReference>
<keyword evidence="4" id="KW-1185">Reference proteome</keyword>
<accession>A0A853DGV6</accession>
<protein>
    <submittedName>
        <fullName evidence="3">8-oxo-dGTP diphosphatase</fullName>
        <ecNumber evidence="3">3.6.1.55</ecNumber>
    </submittedName>
</protein>
<dbReference type="InterPro" id="IPR000086">
    <property type="entry name" value="NUDIX_hydrolase_dom"/>
</dbReference>
<dbReference type="GO" id="GO:0035539">
    <property type="term" value="F:8-oxo-7,8-dihydrodeoxyguanosine triphosphate pyrophosphatase activity"/>
    <property type="evidence" value="ECO:0007669"/>
    <property type="project" value="UniProtKB-EC"/>
</dbReference>
<name>A0A853DGV6_9MICO</name>
<sequence>MTAQGGGQPAAGALVWRRESGVLQVALVHRPRYDDWSWPKGKLDPGECWAGAAAREVLEETGLRPRLGIPLPRAVYGLRDGSLKEVRYWAAQAVGGSGTLENEIDRVEWLTPPAARERLTYARDSLQLQALLDADRRGALRTWVLAVVRHGDAVSRSSWDRSDTDRPLTPQGKKRAAALTPALGAYGVRRLVSSPSTRCTATVAPYARAHQLQIREKRGLSEEVFADEPGRALRHMERALERGEFTALCTHRPVLPALLHRLAEQAPGAACTTLLERARDGLEKGEALICQMVDVGEAARVVSVERNRP</sequence>
<dbReference type="CDD" id="cd07067">
    <property type="entry name" value="HP_PGM_like"/>
    <property type="match status" value="1"/>
</dbReference>
<dbReference type="SMART" id="SM00855">
    <property type="entry name" value="PGAM"/>
    <property type="match status" value="1"/>
</dbReference>
<dbReference type="PANTHER" id="PTHR21340:SF0">
    <property type="entry name" value="BIS(5'-NUCLEOSYL)-TETRAPHOSPHATASE [ASYMMETRICAL]"/>
    <property type="match status" value="1"/>
</dbReference>
<evidence type="ECO:0000313" key="4">
    <source>
        <dbReference type="Proteomes" id="UP000571817"/>
    </source>
</evidence>